<dbReference type="EMBL" id="PFMR01000097">
    <property type="protein sequence ID" value="PIZ17649.1"/>
    <property type="molecule type" value="Genomic_DNA"/>
</dbReference>
<proteinExistence type="predicted"/>
<dbReference type="AlphaFoldDB" id="A0A2M7SDT5"/>
<reference evidence="2" key="1">
    <citation type="submission" date="2017-09" db="EMBL/GenBank/DDBJ databases">
        <title>Depth-based differentiation of microbial function through sediment-hosted aquifers and enrichment of novel symbionts in the deep terrestrial subsurface.</title>
        <authorList>
            <person name="Probst A.J."/>
            <person name="Ladd B."/>
            <person name="Jarett J.K."/>
            <person name="Geller-Mcgrath D.E."/>
            <person name="Sieber C.M.K."/>
            <person name="Emerson J.B."/>
            <person name="Anantharaman K."/>
            <person name="Thomas B.C."/>
            <person name="Malmstrom R."/>
            <person name="Stieglmeier M."/>
            <person name="Klingl A."/>
            <person name="Woyke T."/>
            <person name="Ryan C.M."/>
            <person name="Banfield J.F."/>
        </authorList>
    </citation>
    <scope>NUCLEOTIDE SEQUENCE [LARGE SCALE GENOMIC DNA]</scope>
</reference>
<evidence type="ECO:0000313" key="1">
    <source>
        <dbReference type="EMBL" id="PIZ17649.1"/>
    </source>
</evidence>
<name>A0A2M7SDT5_9BACT</name>
<gene>
    <name evidence="1" type="ORF">COY52_03510</name>
</gene>
<organism evidence="1 2">
    <name type="scientific">Candidatus Desantisbacteria bacterium CG_4_10_14_0_8_um_filter_48_22</name>
    <dbReference type="NCBI Taxonomy" id="1974543"/>
    <lineage>
        <taxon>Bacteria</taxon>
        <taxon>Candidatus Desantisiibacteriota</taxon>
    </lineage>
</organism>
<comment type="caution">
    <text evidence="1">The sequence shown here is derived from an EMBL/GenBank/DDBJ whole genome shotgun (WGS) entry which is preliminary data.</text>
</comment>
<evidence type="ECO:0000313" key="2">
    <source>
        <dbReference type="Proteomes" id="UP000229307"/>
    </source>
</evidence>
<dbReference type="Proteomes" id="UP000229307">
    <property type="component" value="Unassembled WGS sequence"/>
</dbReference>
<protein>
    <submittedName>
        <fullName evidence="1">Uncharacterized protein</fullName>
    </submittedName>
</protein>
<accession>A0A2M7SDT5</accession>
<sequence length="76" mass="9064">MRNYGDFDRYARANRKKYAEARGRVLVLNIKKDGCKPKDADEMKILRILASARMKRWQREGKFKIIGPREYALKIF</sequence>